<dbReference type="AlphaFoldDB" id="A0A388LBF3"/>
<feature type="compositionally biased region" description="Gly residues" evidence="1">
    <location>
        <begin position="147"/>
        <end position="170"/>
    </location>
</feature>
<feature type="region of interest" description="Disordered" evidence="1">
    <location>
        <begin position="137"/>
        <end position="187"/>
    </location>
</feature>
<feature type="compositionally biased region" description="Low complexity" evidence="1">
    <location>
        <begin position="337"/>
        <end position="362"/>
    </location>
</feature>
<gene>
    <name evidence="2" type="ORF">CBR_g29803</name>
</gene>
<feature type="compositionally biased region" description="Acidic residues" evidence="1">
    <location>
        <begin position="721"/>
        <end position="735"/>
    </location>
</feature>
<feature type="compositionally biased region" description="Basic and acidic residues" evidence="1">
    <location>
        <begin position="137"/>
        <end position="146"/>
    </location>
</feature>
<accession>A0A388LBF3</accession>
<feature type="compositionally biased region" description="Basic and acidic residues" evidence="1">
    <location>
        <begin position="695"/>
        <end position="711"/>
    </location>
</feature>
<proteinExistence type="predicted"/>
<feature type="compositionally biased region" description="Low complexity" evidence="1">
    <location>
        <begin position="33"/>
        <end position="44"/>
    </location>
</feature>
<reference evidence="2 3" key="1">
    <citation type="journal article" date="2018" name="Cell">
        <title>The Chara Genome: Secondary Complexity and Implications for Plant Terrestrialization.</title>
        <authorList>
            <person name="Nishiyama T."/>
            <person name="Sakayama H."/>
            <person name="Vries J.D."/>
            <person name="Buschmann H."/>
            <person name="Saint-Marcoux D."/>
            <person name="Ullrich K.K."/>
            <person name="Haas F.B."/>
            <person name="Vanderstraeten L."/>
            <person name="Becker D."/>
            <person name="Lang D."/>
            <person name="Vosolsobe S."/>
            <person name="Rombauts S."/>
            <person name="Wilhelmsson P.K.I."/>
            <person name="Janitza P."/>
            <person name="Kern R."/>
            <person name="Heyl A."/>
            <person name="Rumpler F."/>
            <person name="Villalobos L.I.A.C."/>
            <person name="Clay J.M."/>
            <person name="Skokan R."/>
            <person name="Toyoda A."/>
            <person name="Suzuki Y."/>
            <person name="Kagoshima H."/>
            <person name="Schijlen E."/>
            <person name="Tajeshwar N."/>
            <person name="Catarino B."/>
            <person name="Hetherington A.J."/>
            <person name="Saltykova A."/>
            <person name="Bonnot C."/>
            <person name="Breuninger H."/>
            <person name="Symeonidi A."/>
            <person name="Radhakrishnan G.V."/>
            <person name="Van Nieuwerburgh F."/>
            <person name="Deforce D."/>
            <person name="Chang C."/>
            <person name="Karol K.G."/>
            <person name="Hedrich R."/>
            <person name="Ulvskov P."/>
            <person name="Glockner G."/>
            <person name="Delwiche C.F."/>
            <person name="Petrasek J."/>
            <person name="Van de Peer Y."/>
            <person name="Friml J."/>
            <person name="Beilby M."/>
            <person name="Dolan L."/>
            <person name="Kohara Y."/>
            <person name="Sugano S."/>
            <person name="Fujiyama A."/>
            <person name="Delaux P.-M."/>
            <person name="Quint M."/>
            <person name="TheiBen G."/>
            <person name="Hagemann M."/>
            <person name="Harholt J."/>
            <person name="Dunand C."/>
            <person name="Zachgo S."/>
            <person name="Langdale J."/>
            <person name="Maumus F."/>
            <person name="Straeten D.V.D."/>
            <person name="Gould S.B."/>
            <person name="Rensing S.A."/>
        </authorList>
    </citation>
    <scope>NUCLEOTIDE SEQUENCE [LARGE SCALE GENOMIC DNA]</scope>
    <source>
        <strain evidence="2 3">S276</strain>
    </source>
</reference>
<evidence type="ECO:0000313" key="2">
    <source>
        <dbReference type="EMBL" id="GBG79655.1"/>
    </source>
</evidence>
<name>A0A388LBF3_CHABU</name>
<sequence length="735" mass="77558">MDKGRRMLLRRAKIENEAKPVVGGKIEEDVDVSNRASASAEARSGIVSGNLKGSEKAAGGKKAGNVRGVRRQPKEEKEEEEEEEEKGDFGFVHVERPAAAAAAQKTHEIAVGKQSQGDGDDDDDDVVLVEGFALRVDGRRGGEGGEKGGQGGQGIETAGGGFIGGGGGGDSTRAGSSAEQSEAAAMEEANGAMVEAVVGGGGDCLALAGTQARTRIVVKPLQREVLVKAKFPAEALEDVDLTGDGEGGRSPPPTLTFARHFPDIDSTRDLIKNANNVVALIKSRRSLAAQDFDTLDICWQCGTYAEHNLPDIAPTPVDPFLMTRLVEVSGAGGGGENNNSNNNNNNNSNSNSNVNNGGSNSNTSVKKAKVTTLKAVMDYIARRLALSVLYGRPAWFEHVSTVMKSADSVGELHLVRKAVIVWSKAIRMLVFAADSNRLGPAIGVRPSMVSKMDLNEVKARVKTHSSAAEVKSSIRVMRAAAVFHKELAKLRVYQLERRMYKLALYAVSMGVNLEEEGGEGGGDEVGDCLGGGGGVGMGGGVEGGEQRMCKGGKKYVFPPISWPGNSFDASALVKSWRVVKDYAMFHRRSIADVCAIGPRPDELPSALHVDVKEGAYDDPIMCIRGQEGVDDDLMAFLASMSSKVVVPEDAKDFYGPAIDDATWFGKPEPPEEDAGGGGGGGGEGGSNQNGSSMEEGGKGGKSEEGGLDSKRPVRKRRRFDGDEDEDMSSEENDGE</sequence>
<dbReference type="Proteomes" id="UP000265515">
    <property type="component" value="Unassembled WGS sequence"/>
</dbReference>
<comment type="caution">
    <text evidence="2">The sequence shown here is derived from an EMBL/GenBank/DDBJ whole genome shotgun (WGS) entry which is preliminary data.</text>
</comment>
<feature type="compositionally biased region" description="Acidic residues" evidence="1">
    <location>
        <begin position="77"/>
        <end position="86"/>
    </location>
</feature>
<dbReference type="EMBL" id="BFEA01000324">
    <property type="protein sequence ID" value="GBG79655.1"/>
    <property type="molecule type" value="Genomic_DNA"/>
</dbReference>
<organism evidence="2 3">
    <name type="scientific">Chara braunii</name>
    <name type="common">Braun's stonewort</name>
    <dbReference type="NCBI Taxonomy" id="69332"/>
    <lineage>
        <taxon>Eukaryota</taxon>
        <taxon>Viridiplantae</taxon>
        <taxon>Streptophyta</taxon>
        <taxon>Charophyceae</taxon>
        <taxon>Charales</taxon>
        <taxon>Characeae</taxon>
        <taxon>Chara</taxon>
    </lineage>
</organism>
<evidence type="ECO:0000313" key="3">
    <source>
        <dbReference type="Proteomes" id="UP000265515"/>
    </source>
</evidence>
<feature type="region of interest" description="Disordered" evidence="1">
    <location>
        <begin position="31"/>
        <end position="124"/>
    </location>
</feature>
<evidence type="ECO:0000256" key="1">
    <source>
        <dbReference type="SAM" id="MobiDB-lite"/>
    </source>
</evidence>
<keyword evidence="3" id="KW-1185">Reference proteome</keyword>
<feature type="region of interest" description="Disordered" evidence="1">
    <location>
        <begin position="660"/>
        <end position="735"/>
    </location>
</feature>
<feature type="compositionally biased region" description="Low complexity" evidence="1">
    <location>
        <begin position="171"/>
        <end position="187"/>
    </location>
</feature>
<dbReference type="Gramene" id="GBG79655">
    <property type="protein sequence ID" value="GBG79655"/>
    <property type="gene ID" value="CBR_g29803"/>
</dbReference>
<feature type="region of interest" description="Disordered" evidence="1">
    <location>
        <begin position="331"/>
        <end position="364"/>
    </location>
</feature>
<protein>
    <submittedName>
        <fullName evidence="2">Uncharacterized protein</fullName>
    </submittedName>
</protein>
<feature type="compositionally biased region" description="Gly residues" evidence="1">
    <location>
        <begin position="675"/>
        <end position="687"/>
    </location>
</feature>